<protein>
    <submittedName>
        <fullName evidence="1">DUF116 domain-containing protein</fullName>
    </submittedName>
</protein>
<dbReference type="PANTHER" id="PTHR43801">
    <property type="entry name" value="NUCLEOTIDE-BINDING PROTEIN-RELATED"/>
    <property type="match status" value="1"/>
</dbReference>
<name>A0A497ESS3_9CREN</name>
<dbReference type="AlphaFoldDB" id="A0A497ESS3"/>
<dbReference type="InterPro" id="IPR002829">
    <property type="entry name" value="DUF116"/>
</dbReference>
<dbReference type="Proteomes" id="UP000281962">
    <property type="component" value="Unassembled WGS sequence"/>
</dbReference>
<dbReference type="EMBL" id="QMQY01000078">
    <property type="protein sequence ID" value="RLE49971.1"/>
    <property type="molecule type" value="Genomic_DNA"/>
</dbReference>
<proteinExistence type="predicted"/>
<dbReference type="PANTHER" id="PTHR43801:SF1">
    <property type="entry name" value="POLYPRENYL SYNTHETASE"/>
    <property type="match status" value="1"/>
</dbReference>
<dbReference type="Pfam" id="PF01976">
    <property type="entry name" value="DUF116"/>
    <property type="match status" value="1"/>
</dbReference>
<accession>A0A497ESS3</accession>
<reference evidence="1 2" key="1">
    <citation type="submission" date="2018-06" db="EMBL/GenBank/DDBJ databases">
        <title>Extensive metabolic versatility and redundancy in microbially diverse, dynamic hydrothermal sediments.</title>
        <authorList>
            <person name="Dombrowski N."/>
            <person name="Teske A."/>
            <person name="Baker B.J."/>
        </authorList>
    </citation>
    <scope>NUCLEOTIDE SEQUENCE [LARGE SCALE GENOMIC DNA]</scope>
    <source>
        <strain evidence="1">B30_G17</strain>
    </source>
</reference>
<sequence>MENVNDKESMLMKAIKRISKLKFSGLILEKLEQLAVKLGVDERELLRIYVEIKNAAYRVKYALTPYAERILLLPQCLRNPDCPAKLGEFGYECIDCGKCMIGKIVKYAKELGYKGTYIIPGGSVITKIFEKVKPKACLGVACLKELVLGSFLCEKFGVIGQGIPLLKDGCINTTVNWREVFKLLTLKNNPMTLI</sequence>
<evidence type="ECO:0000313" key="2">
    <source>
        <dbReference type="Proteomes" id="UP000281962"/>
    </source>
</evidence>
<organism evidence="1 2">
    <name type="scientific">Thermoproteota archaeon</name>
    <dbReference type="NCBI Taxonomy" id="2056631"/>
    <lineage>
        <taxon>Archaea</taxon>
        <taxon>Thermoproteota</taxon>
    </lineage>
</organism>
<comment type="caution">
    <text evidence="1">The sequence shown here is derived from an EMBL/GenBank/DDBJ whole genome shotgun (WGS) entry which is preliminary data.</text>
</comment>
<evidence type="ECO:0000313" key="1">
    <source>
        <dbReference type="EMBL" id="RLE49971.1"/>
    </source>
</evidence>
<dbReference type="PIRSF" id="PIRSF006594">
    <property type="entry name" value="UCP006594"/>
    <property type="match status" value="1"/>
</dbReference>
<gene>
    <name evidence="1" type="ORF">DRJ21_02050</name>
</gene>